<reference evidence="2" key="1">
    <citation type="submission" date="2020-12" db="EMBL/GenBank/DDBJ databases">
        <title>Leucobacter sp. CAS1, isolated from Chromium sludge.</title>
        <authorList>
            <person name="Xu Z."/>
        </authorList>
    </citation>
    <scope>NUCLEOTIDE SEQUENCE</scope>
    <source>
        <strain evidence="2">CSA1</strain>
    </source>
</reference>
<name>A0A934UUG9_9MICO</name>
<feature type="domain" description="Orc1-like AAA ATPase" evidence="1">
    <location>
        <begin position="20"/>
        <end position="180"/>
    </location>
</feature>
<protein>
    <submittedName>
        <fullName evidence="2">ATP-binding protein</fullName>
    </submittedName>
</protein>
<proteinExistence type="predicted"/>
<organism evidence="2 3">
    <name type="scientific">Leucobacter chromiisoli</name>
    <dbReference type="NCBI Taxonomy" id="2796471"/>
    <lineage>
        <taxon>Bacteria</taxon>
        <taxon>Bacillati</taxon>
        <taxon>Actinomycetota</taxon>
        <taxon>Actinomycetes</taxon>
        <taxon>Micrococcales</taxon>
        <taxon>Microbacteriaceae</taxon>
        <taxon>Leucobacter</taxon>
    </lineage>
</organism>
<dbReference type="GO" id="GO:0005524">
    <property type="term" value="F:ATP binding"/>
    <property type="evidence" value="ECO:0007669"/>
    <property type="project" value="UniProtKB-KW"/>
</dbReference>
<dbReference type="RefSeq" id="WP_200114955.1">
    <property type="nucleotide sequence ID" value="NZ_JAEHOH010000009.1"/>
</dbReference>
<dbReference type="Gene3D" id="3.40.50.300">
    <property type="entry name" value="P-loop containing nucleotide triphosphate hydrolases"/>
    <property type="match status" value="1"/>
</dbReference>
<evidence type="ECO:0000313" key="3">
    <source>
        <dbReference type="Proteomes" id="UP000608530"/>
    </source>
</evidence>
<evidence type="ECO:0000259" key="1">
    <source>
        <dbReference type="Pfam" id="PF13191"/>
    </source>
</evidence>
<dbReference type="EMBL" id="JAEHOH010000009">
    <property type="protein sequence ID" value="MBK0418805.1"/>
    <property type="molecule type" value="Genomic_DNA"/>
</dbReference>
<dbReference type="SUPFAM" id="SSF52540">
    <property type="entry name" value="P-loop containing nucleoside triphosphate hydrolases"/>
    <property type="match status" value="1"/>
</dbReference>
<dbReference type="InterPro" id="IPR027417">
    <property type="entry name" value="P-loop_NTPase"/>
</dbReference>
<keyword evidence="2" id="KW-0067">ATP-binding</keyword>
<dbReference type="Pfam" id="PF13191">
    <property type="entry name" value="AAA_16"/>
    <property type="match status" value="1"/>
</dbReference>
<evidence type="ECO:0000313" key="2">
    <source>
        <dbReference type="EMBL" id="MBK0418805.1"/>
    </source>
</evidence>
<dbReference type="Proteomes" id="UP000608530">
    <property type="component" value="Unassembled WGS sequence"/>
</dbReference>
<comment type="caution">
    <text evidence="2">The sequence shown here is derived from an EMBL/GenBank/DDBJ whole genome shotgun (WGS) entry which is preliminary data.</text>
</comment>
<dbReference type="InterPro" id="IPR041664">
    <property type="entry name" value="AAA_16"/>
</dbReference>
<accession>A0A934UUG9</accession>
<dbReference type="AlphaFoldDB" id="A0A934UUG9"/>
<keyword evidence="3" id="KW-1185">Reference proteome</keyword>
<gene>
    <name evidence="2" type="ORF">JD276_07130</name>
</gene>
<sequence>MRSPLDNPFTPGSDTVPVVWAGRISQLTEWSAVVRPRLHAGMPERGRTILGEPGLGKSTLVRRIAEKAAADGDWVTPQVRLPAGADPLKAVAAAILRLSDQAGLAAAREQRITGILERVRQVAASGISLTIDRATGPEPYSVLTELLIEVGVAARRAGRVVLVHIDEIQNVSDENALSQLLISLGDAITAKMPVELPGGIVDQRALPIAVYLTGLPEFAEKASSRSGATFARRFATNTLEPISDEDLLFALSPFIDPGWESSDETGGISTIRMTPEAAEMIVSVSCGEPFLFQLAGERAWYAGTGDVITLDEVVSGWEAARHEATAHVERILDRLPPKEQEFVTRMAEMDPKHRTLTGIARAMGYDNATNAGPFAQRLDTVRGIISRGRKYTFRHRALEAYLTTGWPELESGTSTLRAEQGPQPA</sequence>
<keyword evidence="2" id="KW-0547">Nucleotide-binding</keyword>